<evidence type="ECO:0000256" key="2">
    <source>
        <dbReference type="ARBA" id="ARBA00023157"/>
    </source>
</evidence>
<dbReference type="OrthoDB" id="421038at2759"/>
<evidence type="ECO:0000313" key="5">
    <source>
        <dbReference type="EMBL" id="KAF0720114.1"/>
    </source>
</evidence>
<evidence type="ECO:0000313" key="6">
    <source>
        <dbReference type="EMBL" id="VFT77781.1"/>
    </source>
</evidence>
<protein>
    <submittedName>
        <fullName evidence="6">Aste57867_556 protein</fullName>
    </submittedName>
</protein>
<dbReference type="GO" id="GO:0034411">
    <property type="term" value="P:cell wall (1-&gt;3)-beta-D-glucan biosynthetic process"/>
    <property type="evidence" value="ECO:0007669"/>
    <property type="project" value="TreeGrafter"/>
</dbReference>
<keyword evidence="7" id="KW-1185">Reference proteome</keyword>
<keyword evidence="1 4" id="KW-0732">Signal</keyword>
<dbReference type="PANTHER" id="PTHR31468">
    <property type="entry name" value="1,3-BETA-GLUCANOSYLTRANSFERASE GAS1"/>
    <property type="match status" value="1"/>
</dbReference>
<accession>A0A485K3X3</accession>
<feature type="signal peptide" evidence="4">
    <location>
        <begin position="1"/>
        <end position="20"/>
    </location>
</feature>
<feature type="chain" id="PRO_5036115859" evidence="4">
    <location>
        <begin position="21"/>
        <end position="157"/>
    </location>
</feature>
<name>A0A485K3X3_9STRA</name>
<dbReference type="Proteomes" id="UP000332933">
    <property type="component" value="Unassembled WGS sequence"/>
</dbReference>
<keyword evidence="3" id="KW-0325">Glycoprotein</keyword>
<dbReference type="GO" id="GO:0042124">
    <property type="term" value="F:1,3-beta-glucanosyltransferase activity"/>
    <property type="evidence" value="ECO:0007669"/>
    <property type="project" value="TreeGrafter"/>
</dbReference>
<reference evidence="6 7" key="1">
    <citation type="submission" date="2019-03" db="EMBL/GenBank/DDBJ databases">
        <authorList>
            <person name="Gaulin E."/>
            <person name="Dumas B."/>
        </authorList>
    </citation>
    <scope>NUCLEOTIDE SEQUENCE [LARGE SCALE GENOMIC DNA]</scope>
    <source>
        <strain evidence="6">CBS 568.67</strain>
    </source>
</reference>
<dbReference type="InterPro" id="IPR004886">
    <property type="entry name" value="Glucanosyltransferase"/>
</dbReference>
<dbReference type="EMBL" id="CAADRA010000030">
    <property type="protein sequence ID" value="VFT77781.1"/>
    <property type="molecule type" value="Genomic_DNA"/>
</dbReference>
<keyword evidence="2" id="KW-1015">Disulfide bond</keyword>
<dbReference type="Gene3D" id="3.20.20.80">
    <property type="entry name" value="Glycosidases"/>
    <property type="match status" value="1"/>
</dbReference>
<dbReference type="PANTHER" id="PTHR31468:SF2">
    <property type="entry name" value="1,3-BETA-GLUCANOSYLTRANSFERASE GAS1"/>
    <property type="match status" value="1"/>
</dbReference>
<reference evidence="5" key="2">
    <citation type="submission" date="2019-06" db="EMBL/GenBank/DDBJ databases">
        <title>Genomics analysis of Aphanomyces spp. identifies a new class of oomycete effector associated with host adaptation.</title>
        <authorList>
            <person name="Gaulin E."/>
        </authorList>
    </citation>
    <scope>NUCLEOTIDE SEQUENCE</scope>
    <source>
        <strain evidence="5">CBS 578.67</strain>
    </source>
</reference>
<dbReference type="GO" id="GO:0005886">
    <property type="term" value="C:plasma membrane"/>
    <property type="evidence" value="ECO:0007669"/>
    <property type="project" value="TreeGrafter"/>
</dbReference>
<proteinExistence type="predicted"/>
<dbReference type="Pfam" id="PF03198">
    <property type="entry name" value="Glyco_hydro_72"/>
    <property type="match status" value="1"/>
</dbReference>
<evidence type="ECO:0000313" key="7">
    <source>
        <dbReference type="Proteomes" id="UP000332933"/>
    </source>
</evidence>
<evidence type="ECO:0000256" key="4">
    <source>
        <dbReference type="SAM" id="SignalP"/>
    </source>
</evidence>
<evidence type="ECO:0000256" key="3">
    <source>
        <dbReference type="ARBA" id="ARBA00023180"/>
    </source>
</evidence>
<organism evidence="6 7">
    <name type="scientific">Aphanomyces stellatus</name>
    <dbReference type="NCBI Taxonomy" id="120398"/>
    <lineage>
        <taxon>Eukaryota</taxon>
        <taxon>Sar</taxon>
        <taxon>Stramenopiles</taxon>
        <taxon>Oomycota</taxon>
        <taxon>Saprolegniomycetes</taxon>
        <taxon>Saprolegniales</taxon>
        <taxon>Verrucalvaceae</taxon>
        <taxon>Aphanomyces</taxon>
    </lineage>
</organism>
<sequence length="157" mass="17556">MGWFVVVGLAALCIVDGAKLAPILVRGNRLYNSQTHERFFIKGITYDYDVSDANYPKSKSIIESNLKDMIGSFNTFRLYNADPTRTYDQFMAHMDSLGVYVMISATPANLEYYGKYRFSTITKAWGPNGDEVSKDGAALAQMDQTKACYPALLVEYG</sequence>
<evidence type="ECO:0000256" key="1">
    <source>
        <dbReference type="ARBA" id="ARBA00022729"/>
    </source>
</evidence>
<gene>
    <name evidence="6" type="primary">Aste57867_556</name>
    <name evidence="5" type="ORF">As57867_000555</name>
    <name evidence="6" type="ORF">ASTE57867_556</name>
</gene>
<dbReference type="AlphaFoldDB" id="A0A485K3X3"/>
<dbReference type="EMBL" id="VJMH01000030">
    <property type="protein sequence ID" value="KAF0720114.1"/>
    <property type="molecule type" value="Genomic_DNA"/>
</dbReference>